<dbReference type="AlphaFoldDB" id="K3YFP3"/>
<reference evidence="1" key="2">
    <citation type="submission" date="2018-08" db="UniProtKB">
        <authorList>
            <consortium name="EnsemblPlants"/>
        </authorList>
    </citation>
    <scope>IDENTIFICATION</scope>
    <source>
        <strain evidence="1">Yugu1</strain>
    </source>
</reference>
<keyword evidence="2" id="KW-1185">Reference proteome</keyword>
<name>K3YFP3_SETIT</name>
<dbReference type="HOGENOM" id="CLU_2982715_0_0_1"/>
<protein>
    <submittedName>
        <fullName evidence="1">Uncharacterized protein</fullName>
    </submittedName>
</protein>
<sequence length="58" mass="6839">MKIGWKASRQQRQVQAQQETRIKKDILRDLSASAPPQTSWWRRHQPRQDSMSIVLAIP</sequence>
<accession>K3YFP3</accession>
<dbReference type="EnsemblPlants" id="KQK99222">
    <property type="protein sequence ID" value="KQK99222"/>
    <property type="gene ID" value="SETIT_013061mg"/>
</dbReference>
<proteinExistence type="predicted"/>
<dbReference type="Gramene" id="KQK99222">
    <property type="protein sequence ID" value="KQK99222"/>
    <property type="gene ID" value="SETIT_013061mg"/>
</dbReference>
<evidence type="ECO:0000313" key="2">
    <source>
        <dbReference type="Proteomes" id="UP000004995"/>
    </source>
</evidence>
<evidence type="ECO:0000313" key="1">
    <source>
        <dbReference type="EnsemblPlants" id="KQK99222"/>
    </source>
</evidence>
<dbReference type="InParanoid" id="K3YFP3"/>
<dbReference type="EMBL" id="AGNK02004526">
    <property type="status" value="NOT_ANNOTATED_CDS"/>
    <property type="molecule type" value="Genomic_DNA"/>
</dbReference>
<reference evidence="2" key="1">
    <citation type="journal article" date="2012" name="Nat. Biotechnol.">
        <title>Reference genome sequence of the model plant Setaria.</title>
        <authorList>
            <person name="Bennetzen J.L."/>
            <person name="Schmutz J."/>
            <person name="Wang H."/>
            <person name="Percifield R."/>
            <person name="Hawkins J."/>
            <person name="Pontaroli A.C."/>
            <person name="Estep M."/>
            <person name="Feng L."/>
            <person name="Vaughn J.N."/>
            <person name="Grimwood J."/>
            <person name="Jenkins J."/>
            <person name="Barry K."/>
            <person name="Lindquist E."/>
            <person name="Hellsten U."/>
            <person name="Deshpande S."/>
            <person name="Wang X."/>
            <person name="Wu X."/>
            <person name="Mitros T."/>
            <person name="Triplett J."/>
            <person name="Yang X."/>
            <person name="Ye C.Y."/>
            <person name="Mauro-Herrera M."/>
            <person name="Wang L."/>
            <person name="Li P."/>
            <person name="Sharma M."/>
            <person name="Sharma R."/>
            <person name="Ronald P.C."/>
            <person name="Panaud O."/>
            <person name="Kellogg E.A."/>
            <person name="Brutnell T.P."/>
            <person name="Doust A.N."/>
            <person name="Tuskan G.A."/>
            <person name="Rokhsar D."/>
            <person name="Devos K.M."/>
        </authorList>
    </citation>
    <scope>NUCLEOTIDE SEQUENCE [LARGE SCALE GENOMIC DNA]</scope>
    <source>
        <strain evidence="2">cv. Yugu1</strain>
    </source>
</reference>
<dbReference type="Proteomes" id="UP000004995">
    <property type="component" value="Unassembled WGS sequence"/>
</dbReference>
<organism evidence="1 2">
    <name type="scientific">Setaria italica</name>
    <name type="common">Foxtail millet</name>
    <name type="synonym">Panicum italicum</name>
    <dbReference type="NCBI Taxonomy" id="4555"/>
    <lineage>
        <taxon>Eukaryota</taxon>
        <taxon>Viridiplantae</taxon>
        <taxon>Streptophyta</taxon>
        <taxon>Embryophyta</taxon>
        <taxon>Tracheophyta</taxon>
        <taxon>Spermatophyta</taxon>
        <taxon>Magnoliopsida</taxon>
        <taxon>Liliopsida</taxon>
        <taxon>Poales</taxon>
        <taxon>Poaceae</taxon>
        <taxon>PACMAD clade</taxon>
        <taxon>Panicoideae</taxon>
        <taxon>Panicodae</taxon>
        <taxon>Paniceae</taxon>
        <taxon>Cenchrinae</taxon>
        <taxon>Setaria</taxon>
    </lineage>
</organism>